<name>A0A0P0CW07_9ARAC</name>
<dbReference type="AlphaFoldDB" id="A0A0P0CW07"/>
<evidence type="ECO:0000313" key="1">
    <source>
        <dbReference type="EMBL" id="ALJ10892.1"/>
    </source>
</evidence>
<accession>A0A0P0CW07</accession>
<reference evidence="1" key="1">
    <citation type="journal article" date="2015" name="PLoS ONE">
        <title>A Comparative Analysis of the Venom Gland Transcriptomes of the Fishing Spiders Dolomedes mizhoanus and Dolomedes sulfurous.</title>
        <authorList>
            <person name="Xu X."/>
            <person name="Wang H."/>
            <person name="Zhang F."/>
            <person name="Hu Z."/>
            <person name="Liang S."/>
            <person name="Liu Z."/>
        </authorList>
    </citation>
    <scope>NUCLEOTIDE SEQUENCE</scope>
</reference>
<reference evidence="1" key="2">
    <citation type="submission" date="2015-02" db="EMBL/GenBank/DDBJ databases">
        <authorList>
            <person name="Chooi Y.-H."/>
        </authorList>
    </citation>
    <scope>NUCLEOTIDE SEQUENCE</scope>
</reference>
<organism evidence="1">
    <name type="scientific">Dolomedes sulfureus</name>
    <dbReference type="NCBI Taxonomy" id="492288"/>
    <lineage>
        <taxon>Eukaryota</taxon>
        <taxon>Metazoa</taxon>
        <taxon>Ecdysozoa</taxon>
        <taxon>Arthropoda</taxon>
        <taxon>Chelicerata</taxon>
        <taxon>Arachnida</taxon>
        <taxon>Araneae</taxon>
        <taxon>Araneomorphae</taxon>
        <taxon>Entelegynae</taxon>
        <taxon>Lycosoidea</taxon>
        <taxon>Pisauridae</taxon>
        <taxon>Dolomedes</taxon>
    </lineage>
</organism>
<proteinExistence type="evidence at transcript level"/>
<dbReference type="EMBL" id="KP777750">
    <property type="protein sequence ID" value="ALJ10892.1"/>
    <property type="molecule type" value="mRNA"/>
</dbReference>
<sequence length="32" mass="3747">MCNASAHFLRKYLITIIFLNLCNKSIHVILKK</sequence>
<protein>
    <submittedName>
        <fullName evidence="1">Beta-actin</fullName>
    </submittedName>
</protein>